<feature type="transmembrane region" description="Helical" evidence="1">
    <location>
        <begin position="291"/>
        <end position="308"/>
    </location>
</feature>
<evidence type="ECO:0000256" key="1">
    <source>
        <dbReference type="SAM" id="Phobius"/>
    </source>
</evidence>
<dbReference type="AlphaFoldDB" id="A0AAD9PIZ4"/>
<keyword evidence="3" id="KW-1185">Reference proteome</keyword>
<dbReference type="GeneID" id="94336584"/>
<keyword evidence="1" id="KW-1133">Transmembrane helix</keyword>
<dbReference type="RefSeq" id="XP_067802536.1">
    <property type="nucleotide sequence ID" value="XM_067947314.1"/>
</dbReference>
<name>A0AAD9PIZ4_9APIC</name>
<proteinExistence type="predicted"/>
<reference evidence="2" key="1">
    <citation type="journal article" date="2023" name="Nat. Microbiol.">
        <title>Babesia duncani multi-omics identifies virulence factors and drug targets.</title>
        <authorList>
            <person name="Singh P."/>
            <person name="Lonardi S."/>
            <person name="Liang Q."/>
            <person name="Vydyam P."/>
            <person name="Khabirova E."/>
            <person name="Fang T."/>
            <person name="Gihaz S."/>
            <person name="Thekkiniath J."/>
            <person name="Munshi M."/>
            <person name="Abel S."/>
            <person name="Ciampossin L."/>
            <person name="Batugedara G."/>
            <person name="Gupta M."/>
            <person name="Lu X.M."/>
            <person name="Lenz T."/>
            <person name="Chakravarty S."/>
            <person name="Cornillot E."/>
            <person name="Hu Y."/>
            <person name="Ma W."/>
            <person name="Gonzalez L.M."/>
            <person name="Sanchez S."/>
            <person name="Estrada K."/>
            <person name="Sanchez-Flores A."/>
            <person name="Montero E."/>
            <person name="Harb O.S."/>
            <person name="Le Roch K.G."/>
            <person name="Mamoun C.B."/>
        </authorList>
    </citation>
    <scope>NUCLEOTIDE SEQUENCE</scope>
    <source>
        <strain evidence="2">WA1</strain>
    </source>
</reference>
<evidence type="ECO:0000313" key="2">
    <source>
        <dbReference type="EMBL" id="KAK2195693.1"/>
    </source>
</evidence>
<dbReference type="EMBL" id="JALLKP010000003">
    <property type="protein sequence ID" value="KAK2195693.1"/>
    <property type="molecule type" value="Genomic_DNA"/>
</dbReference>
<protein>
    <submittedName>
        <fullName evidence="2">Uncharacterized protein</fullName>
    </submittedName>
</protein>
<sequence>MKVIGLTGSTWWLVLGFLGSLVGGHAFAHAAHFSFPEQASPPYTPCMELSEIQFNYMVLGRNVEYTSIVFLSKNQKGNVALHQIFTLVASRYKDSAKIRFYWIKAMDPQYQWILQTFKIQALPDFVKVPPGCVNFARTKMCNVERFNDSVPLVKWTSEMFIDALDAFVGVPNPNPPGLGIEYWSTKGWFQGWCLHAILLALVLGGPSLGLYILERHQSLVLTWGALVLYYVSISGWIHCWVSNSPWLPFGRNSSLRATRAPINTQSCLEGAAFSLGTLALSMLLYKGNSTIAHAAILFIFLGILCMYTRTRPWLLSM</sequence>
<accession>A0AAD9PIZ4</accession>
<gene>
    <name evidence="2" type="ORF">BdWA1_002286</name>
</gene>
<keyword evidence="1" id="KW-0472">Membrane</keyword>
<feature type="transmembrane region" description="Helical" evidence="1">
    <location>
        <begin position="192"/>
        <end position="213"/>
    </location>
</feature>
<keyword evidence="1" id="KW-0812">Transmembrane</keyword>
<dbReference type="Proteomes" id="UP001214638">
    <property type="component" value="Unassembled WGS sequence"/>
</dbReference>
<organism evidence="2 3">
    <name type="scientific">Babesia duncani</name>
    <dbReference type="NCBI Taxonomy" id="323732"/>
    <lineage>
        <taxon>Eukaryota</taxon>
        <taxon>Sar</taxon>
        <taxon>Alveolata</taxon>
        <taxon>Apicomplexa</taxon>
        <taxon>Aconoidasida</taxon>
        <taxon>Piroplasmida</taxon>
        <taxon>Babesiidae</taxon>
        <taxon>Babesia</taxon>
    </lineage>
</organism>
<dbReference type="KEGG" id="bdw:94336584"/>
<comment type="caution">
    <text evidence="2">The sequence shown here is derived from an EMBL/GenBank/DDBJ whole genome shotgun (WGS) entry which is preliminary data.</text>
</comment>
<evidence type="ECO:0000313" key="3">
    <source>
        <dbReference type="Proteomes" id="UP001214638"/>
    </source>
</evidence>
<feature type="transmembrane region" description="Helical" evidence="1">
    <location>
        <begin position="219"/>
        <end position="241"/>
    </location>
</feature>